<proteinExistence type="predicted"/>
<accession>A0A382XJ68</accession>
<reference evidence="1" key="1">
    <citation type="submission" date="2018-05" db="EMBL/GenBank/DDBJ databases">
        <authorList>
            <person name="Lanie J.A."/>
            <person name="Ng W.-L."/>
            <person name="Kazmierczak K.M."/>
            <person name="Andrzejewski T.M."/>
            <person name="Davidsen T.M."/>
            <person name="Wayne K.J."/>
            <person name="Tettelin H."/>
            <person name="Glass J.I."/>
            <person name="Rusch D."/>
            <person name="Podicherti R."/>
            <person name="Tsui H.-C.T."/>
            <person name="Winkler M.E."/>
        </authorList>
    </citation>
    <scope>NUCLEOTIDE SEQUENCE</scope>
</reference>
<dbReference type="AlphaFoldDB" id="A0A382XJ68"/>
<organism evidence="1">
    <name type="scientific">marine metagenome</name>
    <dbReference type="NCBI Taxonomy" id="408172"/>
    <lineage>
        <taxon>unclassified sequences</taxon>
        <taxon>metagenomes</taxon>
        <taxon>ecological metagenomes</taxon>
    </lineage>
</organism>
<gene>
    <name evidence="1" type="ORF">METZ01_LOCUS423509</name>
</gene>
<sequence>MREAYLTGLEMIQTFAFGEYQDIESALDISEEKAGLVLGSLLSHTKNIFEYASDSMGLTTKEVMRGYSYYFYATVLPDMEAMFKEAGDIAEELKEEDDGSG</sequence>
<protein>
    <submittedName>
        <fullName evidence="1">Uncharacterized protein</fullName>
    </submittedName>
</protein>
<evidence type="ECO:0000313" key="1">
    <source>
        <dbReference type="EMBL" id="SVD70655.1"/>
    </source>
</evidence>
<name>A0A382XJ68_9ZZZZ</name>
<dbReference type="EMBL" id="UINC01167902">
    <property type="protein sequence ID" value="SVD70655.1"/>
    <property type="molecule type" value="Genomic_DNA"/>
</dbReference>